<dbReference type="NCBIfam" id="NF011663">
    <property type="entry name" value="PRK15083.1"/>
    <property type="match status" value="1"/>
</dbReference>
<dbReference type="GO" id="GO:0009401">
    <property type="term" value="P:phosphoenolpyruvate-dependent sugar phosphotransferase system"/>
    <property type="evidence" value="ECO:0007669"/>
    <property type="project" value="UniProtKB-KW"/>
</dbReference>
<evidence type="ECO:0000256" key="12">
    <source>
        <dbReference type="ARBA" id="ARBA00022692"/>
    </source>
</evidence>
<evidence type="ECO:0000259" key="18">
    <source>
        <dbReference type="PROSITE" id="PS51104"/>
    </source>
</evidence>
<evidence type="ECO:0000256" key="13">
    <source>
        <dbReference type="ARBA" id="ARBA00022989"/>
    </source>
</evidence>
<dbReference type="SUPFAM" id="SSF52794">
    <property type="entry name" value="PTS system IIB component-like"/>
    <property type="match status" value="1"/>
</dbReference>
<protein>
    <recommendedName>
        <fullName evidence="5">PTS system mannitol-specific EIICB component</fullName>
        <ecNumber evidence="4">2.7.1.197</ecNumber>
    </recommendedName>
    <alternativeName>
        <fullName evidence="15">EIICB-Mtl</fullName>
    </alternativeName>
</protein>
<feature type="domain" description="PTS EIIC type-2" evidence="18">
    <location>
        <begin position="23"/>
        <end position="353"/>
    </location>
</feature>
<dbReference type="GO" id="GO:0005886">
    <property type="term" value="C:plasma membrane"/>
    <property type="evidence" value="ECO:0007669"/>
    <property type="project" value="UniProtKB-SubCell"/>
</dbReference>
<evidence type="ECO:0000256" key="16">
    <source>
        <dbReference type="SAM" id="Phobius"/>
    </source>
</evidence>
<comment type="catalytic activity">
    <reaction evidence="1">
        <text>D-mannitol(out) + N(pros)-phospho-L-histidyl-[protein] = D-mannitol 1-phosphate(in) + L-histidyl-[protein]</text>
        <dbReference type="Rhea" id="RHEA:33363"/>
        <dbReference type="Rhea" id="RHEA-COMP:9745"/>
        <dbReference type="Rhea" id="RHEA-COMP:9746"/>
        <dbReference type="ChEBI" id="CHEBI:16899"/>
        <dbReference type="ChEBI" id="CHEBI:29979"/>
        <dbReference type="ChEBI" id="CHEBI:61381"/>
        <dbReference type="ChEBI" id="CHEBI:64837"/>
        <dbReference type="EC" id="2.7.1.197"/>
    </reaction>
</comment>
<evidence type="ECO:0000256" key="7">
    <source>
        <dbReference type="ARBA" id="ARBA00022475"/>
    </source>
</evidence>
<dbReference type="InterPro" id="IPR013011">
    <property type="entry name" value="PTS_EIIB_2"/>
</dbReference>
<feature type="transmembrane region" description="Helical" evidence="16">
    <location>
        <begin position="279"/>
        <end position="304"/>
    </location>
</feature>
<dbReference type="CDD" id="cd05567">
    <property type="entry name" value="PTS_IIB_mannitol"/>
    <property type="match status" value="1"/>
</dbReference>
<organism evidence="19 20">
    <name type="scientific">Sinanaerobacter chloroacetimidivorans</name>
    <dbReference type="NCBI Taxonomy" id="2818044"/>
    <lineage>
        <taxon>Bacteria</taxon>
        <taxon>Bacillati</taxon>
        <taxon>Bacillota</taxon>
        <taxon>Clostridia</taxon>
        <taxon>Peptostreptococcales</taxon>
        <taxon>Anaerovoracaceae</taxon>
        <taxon>Sinanaerobacter</taxon>
    </lineage>
</organism>
<dbReference type="Pfam" id="PF02302">
    <property type="entry name" value="PTS_IIB"/>
    <property type="match status" value="1"/>
</dbReference>
<sequence length="487" mass="50922">MSNVKVDTVANNRSSFKAGAQKFGGFMAGMIIPNIGAILAWGLITMFVIPTGWAPNETLVQMVDPMIKWLIPILVGFTGGRLVHGIRGGVVGAIATYGIIVGSSIPMILGGMMMGPLGGWVIKSFDKLVEGKIRTGFEMLVDTFSAGILGALVSIFSFLIAEPIVTAISTTLGNIAKVVTEAGLLPLIAIVIEPGKILFLNNAINFGVLGPLGIQQVTEMGKSVFFLLESNPGPGFGILLAYCIFGKGAARQSAPGAVIIQFLGGIHEVYFPYILMKPLLILAAIGGGISANFTFVMLNAGLVATPSPGSIFAEMAMSPKGGHLPVLAGIAVGAIVSFLIASVILKRDKSMTDMDEDSLNMAKNLTAMMKAESKGQKTLSSAAPALSSAAPTLSSAVPKVIVFACEAGMGSSAMGESILKKKIKEAGLEIEVKHSAVNALPADTEVIFTQESLAGRAAQVAPKAEIVTVKNFLDQNVYDKYLSRFKK</sequence>
<keyword evidence="9" id="KW-0762">Sugar transport</keyword>
<dbReference type="PROSITE" id="PS51104">
    <property type="entry name" value="PTS_EIIC_TYPE_2"/>
    <property type="match status" value="1"/>
</dbReference>
<feature type="transmembrane region" description="Helical" evidence="16">
    <location>
        <begin position="31"/>
        <end position="54"/>
    </location>
</feature>
<dbReference type="EC" id="2.7.1.197" evidence="4"/>
<keyword evidence="13 16" id="KW-1133">Transmembrane helix</keyword>
<dbReference type="AlphaFoldDB" id="A0A8J7VXF8"/>
<evidence type="ECO:0000256" key="14">
    <source>
        <dbReference type="ARBA" id="ARBA00023136"/>
    </source>
</evidence>
<name>A0A8J7VXF8_9FIRM</name>
<dbReference type="Pfam" id="PF02378">
    <property type="entry name" value="PTS_EIIC"/>
    <property type="match status" value="1"/>
</dbReference>
<reference evidence="19" key="1">
    <citation type="submission" date="2021-04" db="EMBL/GenBank/DDBJ databases">
        <title>Sinoanaerobacter chloroacetimidivorans sp. nov., an obligate anaerobic bacterium isolated from anaerobic sludge.</title>
        <authorList>
            <person name="Bao Y."/>
        </authorList>
    </citation>
    <scope>NUCLEOTIDE SEQUENCE</scope>
    <source>
        <strain evidence="19">BAD-6</strain>
    </source>
</reference>
<feature type="domain" description="PTS EIIB type-2" evidence="17">
    <location>
        <begin position="399"/>
        <end position="487"/>
    </location>
</feature>
<keyword evidence="10" id="KW-0808">Transferase</keyword>
<evidence type="ECO:0000256" key="8">
    <source>
        <dbReference type="ARBA" id="ARBA00022553"/>
    </source>
</evidence>
<evidence type="ECO:0000256" key="6">
    <source>
        <dbReference type="ARBA" id="ARBA00022448"/>
    </source>
</evidence>
<keyword evidence="6" id="KW-0813">Transport</keyword>
<evidence type="ECO:0000313" key="19">
    <source>
        <dbReference type="EMBL" id="MBR0596481.1"/>
    </source>
</evidence>
<dbReference type="PROSITE" id="PS51099">
    <property type="entry name" value="PTS_EIIB_TYPE_2"/>
    <property type="match status" value="1"/>
</dbReference>
<keyword evidence="8" id="KW-0597">Phosphoprotein</keyword>
<keyword evidence="12 16" id="KW-0812">Transmembrane</keyword>
<evidence type="ECO:0000256" key="5">
    <source>
        <dbReference type="ARBA" id="ARBA00021825"/>
    </source>
</evidence>
<feature type="transmembrane region" description="Helical" evidence="16">
    <location>
        <begin position="66"/>
        <end position="83"/>
    </location>
</feature>
<dbReference type="PANTHER" id="PTHR30181:SF2">
    <property type="entry name" value="PTS SYSTEM MANNITOL-SPECIFIC EIICBA COMPONENT"/>
    <property type="match status" value="1"/>
</dbReference>
<comment type="caution">
    <text evidence="19">The sequence shown here is derived from an EMBL/GenBank/DDBJ whole genome shotgun (WGS) entry which is preliminary data.</text>
</comment>
<proteinExistence type="predicted"/>
<accession>A0A8J7VXF8</accession>
<comment type="function">
    <text evidence="2">The phosphoenolpyruvate-dependent sugar phosphotransferase system (sugar PTS), a major carbohydrate active transport system, catalyzes the phosphorylation of incoming sugar substrates concomitantly with their translocation across the cell membrane. The enzyme II CmtAB PTS system is involved in D-mannitol transport.</text>
</comment>
<dbReference type="PANTHER" id="PTHR30181">
    <property type="entry name" value="MANNITOL PERMEASE IIC COMPONENT"/>
    <property type="match status" value="1"/>
</dbReference>
<dbReference type="EMBL" id="JAGSND010000001">
    <property type="protein sequence ID" value="MBR0596481.1"/>
    <property type="molecule type" value="Genomic_DNA"/>
</dbReference>
<evidence type="ECO:0000259" key="17">
    <source>
        <dbReference type="PROSITE" id="PS51099"/>
    </source>
</evidence>
<evidence type="ECO:0000256" key="2">
    <source>
        <dbReference type="ARBA" id="ARBA00002434"/>
    </source>
</evidence>
<dbReference type="Proteomes" id="UP000675664">
    <property type="component" value="Unassembled WGS sequence"/>
</dbReference>
<dbReference type="GO" id="GO:0022872">
    <property type="term" value="F:protein-N(PI)-phosphohistidine-mannitol phosphotransferase system transmembrane transporter activity"/>
    <property type="evidence" value="ECO:0007669"/>
    <property type="project" value="InterPro"/>
</dbReference>
<evidence type="ECO:0000256" key="3">
    <source>
        <dbReference type="ARBA" id="ARBA00004651"/>
    </source>
</evidence>
<dbReference type="InterPro" id="IPR003352">
    <property type="entry name" value="PTS_EIIC"/>
</dbReference>
<evidence type="ECO:0000256" key="11">
    <source>
        <dbReference type="ARBA" id="ARBA00022683"/>
    </source>
</evidence>
<feature type="transmembrane region" description="Helical" evidence="16">
    <location>
        <begin position="90"/>
        <end position="109"/>
    </location>
</feature>
<keyword evidence="11" id="KW-0598">Phosphotransferase system</keyword>
<feature type="transmembrane region" description="Helical" evidence="16">
    <location>
        <begin position="324"/>
        <end position="345"/>
    </location>
</feature>
<dbReference type="InterPro" id="IPR050893">
    <property type="entry name" value="Sugar_PTS"/>
</dbReference>
<dbReference type="InterPro" id="IPR003501">
    <property type="entry name" value="PTS_EIIB_2/3"/>
</dbReference>
<evidence type="ECO:0000256" key="9">
    <source>
        <dbReference type="ARBA" id="ARBA00022597"/>
    </source>
</evidence>
<evidence type="ECO:0000256" key="15">
    <source>
        <dbReference type="ARBA" id="ARBA00033349"/>
    </source>
</evidence>
<evidence type="ECO:0000256" key="4">
    <source>
        <dbReference type="ARBA" id="ARBA00011909"/>
    </source>
</evidence>
<keyword evidence="7" id="KW-1003">Cell membrane</keyword>
<feature type="transmembrane region" description="Helical" evidence="16">
    <location>
        <begin position="144"/>
        <end position="161"/>
    </location>
</feature>
<reference evidence="19" key="2">
    <citation type="submission" date="2021-04" db="EMBL/GenBank/DDBJ databases">
        <authorList>
            <person name="Liu J."/>
        </authorList>
    </citation>
    <scope>NUCLEOTIDE SEQUENCE</scope>
    <source>
        <strain evidence="19">BAD-6</strain>
    </source>
</reference>
<keyword evidence="14 16" id="KW-0472">Membrane</keyword>
<dbReference type="Gene3D" id="3.40.50.2300">
    <property type="match status" value="1"/>
</dbReference>
<evidence type="ECO:0000256" key="1">
    <source>
        <dbReference type="ARBA" id="ARBA00001655"/>
    </source>
</evidence>
<evidence type="ECO:0000313" key="20">
    <source>
        <dbReference type="Proteomes" id="UP000675664"/>
    </source>
</evidence>
<keyword evidence="20" id="KW-1185">Reference proteome</keyword>
<dbReference type="GO" id="GO:0090563">
    <property type="term" value="F:protein-phosphocysteine-sugar phosphotransferase activity"/>
    <property type="evidence" value="ECO:0007669"/>
    <property type="project" value="TreeGrafter"/>
</dbReference>
<dbReference type="InterPro" id="IPR013014">
    <property type="entry name" value="PTS_EIIC_2"/>
</dbReference>
<dbReference type="InterPro" id="IPR036095">
    <property type="entry name" value="PTS_EIIB-like_sf"/>
</dbReference>
<evidence type="ECO:0000256" key="10">
    <source>
        <dbReference type="ARBA" id="ARBA00022679"/>
    </source>
</evidence>
<dbReference type="InterPro" id="IPR029503">
    <property type="entry name" value="PTS_EIIB_mannitol"/>
</dbReference>
<comment type="subcellular location">
    <subcellularLocation>
        <location evidence="3">Cell membrane</location>
        <topology evidence="3">Multi-pass membrane protein</topology>
    </subcellularLocation>
</comment>
<gene>
    <name evidence="19" type="ORF">KCX82_01210</name>
</gene>
<dbReference type="RefSeq" id="WP_227016607.1">
    <property type="nucleotide sequence ID" value="NZ_JAGSND010000001.1"/>
</dbReference>